<name>A0AAE1Y816_9LAMI</name>
<organism evidence="2 3">
    <name type="scientific">Sesamum alatum</name>
    <dbReference type="NCBI Taxonomy" id="300844"/>
    <lineage>
        <taxon>Eukaryota</taxon>
        <taxon>Viridiplantae</taxon>
        <taxon>Streptophyta</taxon>
        <taxon>Embryophyta</taxon>
        <taxon>Tracheophyta</taxon>
        <taxon>Spermatophyta</taxon>
        <taxon>Magnoliopsida</taxon>
        <taxon>eudicotyledons</taxon>
        <taxon>Gunneridae</taxon>
        <taxon>Pentapetalae</taxon>
        <taxon>asterids</taxon>
        <taxon>lamiids</taxon>
        <taxon>Lamiales</taxon>
        <taxon>Pedaliaceae</taxon>
        <taxon>Sesamum</taxon>
    </lineage>
</organism>
<proteinExistence type="predicted"/>
<evidence type="ECO:0000313" key="3">
    <source>
        <dbReference type="Proteomes" id="UP001293254"/>
    </source>
</evidence>
<gene>
    <name evidence="2" type="ORF">Salat_1702000</name>
</gene>
<dbReference type="Pfam" id="PF14392">
    <property type="entry name" value="zf-CCHC_4"/>
    <property type="match status" value="1"/>
</dbReference>
<reference evidence="2" key="1">
    <citation type="submission" date="2020-06" db="EMBL/GenBank/DDBJ databases">
        <authorList>
            <person name="Li T."/>
            <person name="Hu X."/>
            <person name="Zhang T."/>
            <person name="Song X."/>
            <person name="Zhang H."/>
            <person name="Dai N."/>
            <person name="Sheng W."/>
            <person name="Hou X."/>
            <person name="Wei L."/>
        </authorList>
    </citation>
    <scope>NUCLEOTIDE SEQUENCE</scope>
    <source>
        <strain evidence="2">3651</strain>
        <tissue evidence="2">Leaf</tissue>
    </source>
</reference>
<keyword evidence="3" id="KW-1185">Reference proteome</keyword>
<accession>A0AAE1Y816</accession>
<sequence length="155" mass="18119">MDLQWCDFTDFPHEVPYEQLTRAMAEFTENTLGRFRDVDWYGKELAPTSNLKILIGLKVQNPLHRFMKIKSPEGGELTIRFTYARLPNFRFLCGLLGLISKYCDVQFTDDFCDPGPNMLYEPWMRYIRIPWSDEPHPTDGLTNIFPTAIKNTLGF</sequence>
<dbReference type="AlphaFoldDB" id="A0AAE1Y816"/>
<reference evidence="2" key="2">
    <citation type="journal article" date="2024" name="Plant">
        <title>Genomic evolution and insights into agronomic trait innovations of Sesamum species.</title>
        <authorList>
            <person name="Miao H."/>
            <person name="Wang L."/>
            <person name="Qu L."/>
            <person name="Liu H."/>
            <person name="Sun Y."/>
            <person name="Le M."/>
            <person name="Wang Q."/>
            <person name="Wei S."/>
            <person name="Zheng Y."/>
            <person name="Lin W."/>
            <person name="Duan Y."/>
            <person name="Cao H."/>
            <person name="Xiong S."/>
            <person name="Wang X."/>
            <person name="Wei L."/>
            <person name="Li C."/>
            <person name="Ma Q."/>
            <person name="Ju M."/>
            <person name="Zhao R."/>
            <person name="Li G."/>
            <person name="Mu C."/>
            <person name="Tian Q."/>
            <person name="Mei H."/>
            <person name="Zhang T."/>
            <person name="Gao T."/>
            <person name="Zhang H."/>
        </authorList>
    </citation>
    <scope>NUCLEOTIDE SEQUENCE</scope>
    <source>
        <strain evidence="2">3651</strain>
    </source>
</reference>
<dbReference type="Proteomes" id="UP001293254">
    <property type="component" value="Unassembled WGS sequence"/>
</dbReference>
<feature type="domain" description="Zinc knuckle CX2CX4HX4C" evidence="1">
    <location>
        <begin position="59"/>
        <end position="104"/>
    </location>
</feature>
<dbReference type="EMBL" id="JACGWO010000006">
    <property type="protein sequence ID" value="KAK4425082.1"/>
    <property type="molecule type" value="Genomic_DNA"/>
</dbReference>
<comment type="caution">
    <text evidence="2">The sequence shown here is derived from an EMBL/GenBank/DDBJ whole genome shotgun (WGS) entry which is preliminary data.</text>
</comment>
<dbReference type="InterPro" id="IPR025836">
    <property type="entry name" value="Zn_knuckle_CX2CX4HX4C"/>
</dbReference>
<evidence type="ECO:0000313" key="2">
    <source>
        <dbReference type="EMBL" id="KAK4425082.1"/>
    </source>
</evidence>
<protein>
    <recommendedName>
        <fullName evidence="1">Zinc knuckle CX2CX4HX4C domain-containing protein</fullName>
    </recommendedName>
</protein>
<evidence type="ECO:0000259" key="1">
    <source>
        <dbReference type="Pfam" id="PF14392"/>
    </source>
</evidence>